<dbReference type="Proteomes" id="UP000535182">
    <property type="component" value="Unassembled WGS sequence"/>
</dbReference>
<proteinExistence type="predicted"/>
<comment type="caution">
    <text evidence="2">The sequence shown here is derived from an EMBL/GenBank/DDBJ whole genome shotgun (WGS) entry which is preliminary data.</text>
</comment>
<evidence type="ECO:0000313" key="3">
    <source>
        <dbReference type="Proteomes" id="UP000535182"/>
    </source>
</evidence>
<evidence type="ECO:0000259" key="1">
    <source>
        <dbReference type="Pfam" id="PF07607"/>
    </source>
</evidence>
<name>A0A9X0U4A4_9BACT</name>
<reference evidence="2 3" key="1">
    <citation type="submission" date="2020-08" db="EMBL/GenBank/DDBJ databases">
        <title>Genomic Encyclopedia of Type Strains, Phase IV (KMG-V): Genome sequencing to study the core and pangenomes of soil and plant-associated prokaryotes.</title>
        <authorList>
            <person name="Whitman W."/>
        </authorList>
    </citation>
    <scope>NUCLEOTIDE SEQUENCE [LARGE SCALE GENOMIC DNA]</scope>
    <source>
        <strain evidence="2 3">X5P2</strain>
    </source>
</reference>
<dbReference type="Gene3D" id="1.25.40.10">
    <property type="entry name" value="Tetratricopeptide repeat domain"/>
    <property type="match status" value="1"/>
</dbReference>
<protein>
    <submittedName>
        <fullName evidence="2">Tetratricopeptide (TPR) repeat protein</fullName>
    </submittedName>
</protein>
<gene>
    <name evidence="2" type="ORF">HDF14_002889</name>
</gene>
<keyword evidence="3" id="KW-1185">Reference proteome</keyword>
<dbReference type="InterPro" id="IPR011990">
    <property type="entry name" value="TPR-like_helical_dom_sf"/>
</dbReference>
<dbReference type="AlphaFoldDB" id="A0A9X0U4A4"/>
<dbReference type="SUPFAM" id="SSF48452">
    <property type="entry name" value="TPR-like"/>
    <property type="match status" value="1"/>
</dbReference>
<dbReference type="Pfam" id="PF07607">
    <property type="entry name" value="DUF1570"/>
    <property type="match status" value="1"/>
</dbReference>
<sequence>MLFSQSNLALNVDRTYSLTDTQPVPTMTVMPERLVFRLPLAFLIVCLALLQTPSTSAQTWREVQSPHFRVVTDGSERDGRDVAKEFEQMRSVFALRFPNAALETGAPLLVVAVREPGLHALAPIFWKQRDRVAGEFFRGWERQYALVRLDTFGDLNQAIVFHEYAHSVLHANVHWLPRWLDEGLAEFYAYTRFQGDRIYVGAPSIRLRHLQSDPPLPMSEMMTANSRSFAKDERREDLFYGEAWAIVHYMTFGPDMGGGAKLNKFMAALEAGTPQVQAFQQVFGDSKTFEKQLSNYLSRFAMNAGVFPPVQGLDAKSFPAKVLTAAEANYELGSFDIGAHDHAAGKILLQAAESADPTLAGPHEELGFLAWREGKDEEARAEWQKAVSADPSSYRAAFALLMSGTPLKKQNAPQLIQTRTSLEAIKEKAPKFAPVLVELALIEWRLGEMNKAYQSALEAEKLEPWRAGYHLLTGYILLQGHQPKVAEGYARMVATRWYGSDHDEAVDLWNMLPPDTRGEGPALILALHADSTVVRGTIVSSSCDKTGLSLTLQPTTSNATPLKLVASGPHESGFSDTLWVGEDHYTTCFHLEGLPALVAYKVDPAGVEEITALEVRDDMLEVNLPKLAAATSSPSSSQ</sequence>
<dbReference type="RefSeq" id="WP_183977631.1">
    <property type="nucleotide sequence ID" value="NZ_JACHEB010000006.1"/>
</dbReference>
<accession>A0A9X0U4A4</accession>
<organism evidence="2 3">
    <name type="scientific">Tunturiibacter gelidiferens</name>
    <dbReference type="NCBI Taxonomy" id="3069689"/>
    <lineage>
        <taxon>Bacteria</taxon>
        <taxon>Pseudomonadati</taxon>
        <taxon>Acidobacteriota</taxon>
        <taxon>Terriglobia</taxon>
        <taxon>Terriglobales</taxon>
        <taxon>Acidobacteriaceae</taxon>
        <taxon>Tunturiibacter</taxon>
    </lineage>
</organism>
<evidence type="ECO:0000313" key="2">
    <source>
        <dbReference type="EMBL" id="MBB5329271.1"/>
    </source>
</evidence>
<feature type="domain" description="DUF1570" evidence="1">
    <location>
        <begin position="159"/>
        <end position="251"/>
    </location>
</feature>
<dbReference type="InterPro" id="IPR011464">
    <property type="entry name" value="DUF1570"/>
</dbReference>
<dbReference type="EMBL" id="JACHEB010000006">
    <property type="protein sequence ID" value="MBB5329271.1"/>
    <property type="molecule type" value="Genomic_DNA"/>
</dbReference>